<evidence type="ECO:0000313" key="1">
    <source>
        <dbReference type="EMBL" id="WAE73649.1"/>
    </source>
</evidence>
<sequence>MQPEHQGVTVPERWDHIDELLFHGHRIQAAYAIREQFGPMPLRATIEAVSERFEHLRATRPEDFTVSLGDYWDGFYS</sequence>
<name>A0ABY6YMR5_9ACTN</name>
<dbReference type="EMBL" id="CP113264">
    <property type="protein sequence ID" value="WAE73649.1"/>
    <property type="molecule type" value="Genomic_DNA"/>
</dbReference>
<proteinExistence type="predicted"/>
<organism evidence="1 2">
    <name type="scientific">Streptomonospora nanhaiensis</name>
    <dbReference type="NCBI Taxonomy" id="1323731"/>
    <lineage>
        <taxon>Bacteria</taxon>
        <taxon>Bacillati</taxon>
        <taxon>Actinomycetota</taxon>
        <taxon>Actinomycetes</taxon>
        <taxon>Streptosporangiales</taxon>
        <taxon>Nocardiopsidaceae</taxon>
        <taxon>Streptomonospora</taxon>
    </lineage>
</organism>
<accession>A0ABY6YMR5</accession>
<reference evidence="1 2" key="1">
    <citation type="journal article" date="2013" name="Int. J. Syst. Evol. Microbiol.">
        <title>Description of Streptomonospora sediminis sp. nov. and Streptomonospora nanhaiensis sp. nov., and reclassification of Nocardiopsis arabia Hozzein &amp; Goodfellow 2008 as Streptomonospora arabica comb. nov. and emended description of the genus Streptomonospora.</title>
        <authorList>
            <person name="Zhang D.F."/>
            <person name="Pan H.Q."/>
            <person name="He J."/>
            <person name="Zhang X.M."/>
            <person name="Zhang Y.G."/>
            <person name="Klenk H.P."/>
            <person name="Hu J.C."/>
            <person name="Li W.J."/>
        </authorList>
    </citation>
    <scope>NUCLEOTIDE SEQUENCE [LARGE SCALE GENOMIC DNA]</scope>
    <source>
        <strain evidence="1 2">12A09</strain>
    </source>
</reference>
<evidence type="ECO:0000313" key="2">
    <source>
        <dbReference type="Proteomes" id="UP001156498"/>
    </source>
</evidence>
<protein>
    <submittedName>
        <fullName evidence="1">Uncharacterized protein</fullName>
    </submittedName>
</protein>
<dbReference type="RefSeq" id="WP_267947432.1">
    <property type="nucleotide sequence ID" value="NZ_CP113264.1"/>
</dbReference>
<keyword evidence="2" id="KW-1185">Reference proteome</keyword>
<dbReference type="Proteomes" id="UP001156498">
    <property type="component" value="Chromosome"/>
</dbReference>
<gene>
    <name evidence="1" type="ORF">OUQ99_00480</name>
</gene>